<dbReference type="AlphaFoldDB" id="A0ABD3M1P6"/>
<gene>
    <name evidence="2" type="ORF">ACHAWU_006028</name>
</gene>
<comment type="caution">
    <text evidence="2">The sequence shown here is derived from an EMBL/GenBank/DDBJ whole genome shotgun (WGS) entry which is preliminary data.</text>
</comment>
<sequence>MLSIQSSPRQPLASFTMASATRSTLFLLIVIAWHITLPCPTDAYVPSQSVHRSRIINRIHHDVAPVMRVKSLTNDNDYGKNDSDDVELEIFRGSESEISDETWRDIEGAAPSPWTIMKELLGINIFTYILAAAIVFFLSMNAIAGPGWLGQTLGWEDVGTFTRVSDSLPLSVDVSGSQYLL</sequence>
<dbReference type="EMBL" id="JALLBG020000245">
    <property type="protein sequence ID" value="KAL3757970.1"/>
    <property type="molecule type" value="Genomic_DNA"/>
</dbReference>
<accession>A0ABD3M1P6</accession>
<keyword evidence="1" id="KW-0812">Transmembrane</keyword>
<organism evidence="2 3">
    <name type="scientific">Discostella pseudostelligera</name>
    <dbReference type="NCBI Taxonomy" id="259834"/>
    <lineage>
        <taxon>Eukaryota</taxon>
        <taxon>Sar</taxon>
        <taxon>Stramenopiles</taxon>
        <taxon>Ochrophyta</taxon>
        <taxon>Bacillariophyta</taxon>
        <taxon>Coscinodiscophyceae</taxon>
        <taxon>Thalassiosirophycidae</taxon>
        <taxon>Stephanodiscales</taxon>
        <taxon>Stephanodiscaceae</taxon>
        <taxon>Discostella</taxon>
    </lineage>
</organism>
<evidence type="ECO:0000313" key="2">
    <source>
        <dbReference type="EMBL" id="KAL3757970.1"/>
    </source>
</evidence>
<evidence type="ECO:0000256" key="1">
    <source>
        <dbReference type="SAM" id="Phobius"/>
    </source>
</evidence>
<protein>
    <submittedName>
        <fullName evidence="2">Uncharacterized protein</fullName>
    </submittedName>
</protein>
<evidence type="ECO:0000313" key="3">
    <source>
        <dbReference type="Proteomes" id="UP001530293"/>
    </source>
</evidence>
<name>A0ABD3M1P6_9STRA</name>
<keyword evidence="1" id="KW-0472">Membrane</keyword>
<feature type="transmembrane region" description="Helical" evidence="1">
    <location>
        <begin position="121"/>
        <end position="143"/>
    </location>
</feature>
<keyword evidence="3" id="KW-1185">Reference proteome</keyword>
<keyword evidence="1" id="KW-1133">Transmembrane helix</keyword>
<dbReference type="Proteomes" id="UP001530293">
    <property type="component" value="Unassembled WGS sequence"/>
</dbReference>
<feature type="transmembrane region" description="Helical" evidence="1">
    <location>
        <begin position="12"/>
        <end position="35"/>
    </location>
</feature>
<proteinExistence type="predicted"/>
<reference evidence="2 3" key="1">
    <citation type="submission" date="2024-10" db="EMBL/GenBank/DDBJ databases">
        <title>Updated reference genomes for cyclostephanoid diatoms.</title>
        <authorList>
            <person name="Roberts W.R."/>
            <person name="Alverson A.J."/>
        </authorList>
    </citation>
    <scope>NUCLEOTIDE SEQUENCE [LARGE SCALE GENOMIC DNA]</scope>
    <source>
        <strain evidence="2 3">AJA232-27</strain>
    </source>
</reference>